<dbReference type="Proteomes" id="UP000182649">
    <property type="component" value="Unassembled WGS sequence"/>
</dbReference>
<dbReference type="PANTHER" id="PTHR33803">
    <property type="entry name" value="IS1478 TRANSPOSASE"/>
    <property type="match status" value="1"/>
</dbReference>
<organism evidence="2 3">
    <name type="scientific">Nitrosospira multiformis</name>
    <dbReference type="NCBI Taxonomy" id="1231"/>
    <lineage>
        <taxon>Bacteria</taxon>
        <taxon>Pseudomonadati</taxon>
        <taxon>Pseudomonadota</taxon>
        <taxon>Betaproteobacteria</taxon>
        <taxon>Nitrosomonadales</taxon>
        <taxon>Nitrosomonadaceae</taxon>
        <taxon>Nitrosospira</taxon>
    </lineage>
</organism>
<gene>
    <name evidence="2" type="ORF">SAMN05216417_101475</name>
</gene>
<reference evidence="2 3" key="1">
    <citation type="submission" date="2016-10" db="EMBL/GenBank/DDBJ databases">
        <authorList>
            <person name="de Groot N.N."/>
        </authorList>
    </citation>
    <scope>NUCLEOTIDE SEQUENCE [LARGE SCALE GENOMIC DNA]</scope>
    <source>
        <strain evidence="2 3">Nl14</strain>
    </source>
</reference>
<evidence type="ECO:0000313" key="2">
    <source>
        <dbReference type="EMBL" id="SFU35458.1"/>
    </source>
</evidence>
<dbReference type="AlphaFoldDB" id="A0A1I7FH07"/>
<evidence type="ECO:0000313" key="3">
    <source>
        <dbReference type="Proteomes" id="UP000182649"/>
    </source>
</evidence>
<accession>A0A1I7FH07</accession>
<protein>
    <submittedName>
        <fullName evidence="2">Transposase, IS5 family</fullName>
    </submittedName>
</protein>
<proteinExistence type="predicted"/>
<name>A0A1I7FH07_9PROT</name>
<dbReference type="InterPro" id="IPR008490">
    <property type="entry name" value="Transposase_InsH_N"/>
</dbReference>
<dbReference type="Pfam" id="PF05598">
    <property type="entry name" value="DUF772"/>
    <property type="match status" value="1"/>
</dbReference>
<dbReference type="EMBL" id="FPBZ01000001">
    <property type="protein sequence ID" value="SFU35458.1"/>
    <property type="molecule type" value="Genomic_DNA"/>
</dbReference>
<sequence length="171" mass="19549">MLDQRHALYRLAGKIDWEAAEARFGGLYTEEGRPGIPIRLMVGLHYLKHTFDESDESVVARWVENPYWQYFCGEEYFRHIVPIDPGQMTRFRDRVGAEGCEYMLSLTVRIGLDTKTVSSALLSVVNVDTTVQGFSAIRCGTLCNKDSDRHTMRIHGQMYLGVEPPFVRPMS</sequence>
<evidence type="ECO:0000259" key="1">
    <source>
        <dbReference type="Pfam" id="PF05598"/>
    </source>
</evidence>
<dbReference type="PANTHER" id="PTHR33803:SF3">
    <property type="entry name" value="BLL1974 PROTEIN"/>
    <property type="match status" value="1"/>
</dbReference>
<feature type="domain" description="Transposase InsH N-terminal" evidence="1">
    <location>
        <begin position="2"/>
        <end position="94"/>
    </location>
</feature>